<evidence type="ECO:0000313" key="6">
    <source>
        <dbReference type="Proteomes" id="UP000052978"/>
    </source>
</evidence>
<proteinExistence type="predicted"/>
<gene>
    <name evidence="5" type="ORF">D623_10018214</name>
</gene>
<dbReference type="SUPFAM" id="SSF52540">
    <property type="entry name" value="P-loop containing nucleoside triphosphate hydrolases"/>
    <property type="match status" value="1"/>
</dbReference>
<dbReference type="GO" id="GO:1990904">
    <property type="term" value="C:ribonucleoprotein complex"/>
    <property type="evidence" value="ECO:0007669"/>
    <property type="project" value="TreeGrafter"/>
</dbReference>
<evidence type="ECO:0000256" key="1">
    <source>
        <dbReference type="ARBA" id="ARBA00017891"/>
    </source>
</evidence>
<dbReference type="Gene3D" id="3.90.1430.10">
    <property type="entry name" value="Yeast translation eEF2 (G' domain)"/>
    <property type="match status" value="1"/>
</dbReference>
<evidence type="ECO:0000256" key="3">
    <source>
        <dbReference type="ARBA" id="ARBA00022768"/>
    </source>
</evidence>
<sequence>MDWALLELQLESEELYQTFQHIVDNVNIIISTYEEGKSGPMDSIMTDPVLKTVGFGSGLHGWAFTLKQFAEMYVVKFAAKGEGQLGPAERARKVEDMMKKLWGDQYFDPANAIMNFKKEETGKLIEELDIKLDSEDKDKEGKPLLKAVMHCW</sequence>
<organism evidence="5 6">
    <name type="scientific">Myotis brandtii</name>
    <name type="common">Brandt's bat</name>
    <dbReference type="NCBI Taxonomy" id="109478"/>
    <lineage>
        <taxon>Eukaryota</taxon>
        <taxon>Metazoa</taxon>
        <taxon>Chordata</taxon>
        <taxon>Craniata</taxon>
        <taxon>Vertebrata</taxon>
        <taxon>Euteleostomi</taxon>
        <taxon>Mammalia</taxon>
        <taxon>Eutheria</taxon>
        <taxon>Laurasiatheria</taxon>
        <taxon>Chiroptera</taxon>
        <taxon>Yangochiroptera</taxon>
        <taxon>Vespertilionidae</taxon>
        <taxon>Myotis</taxon>
    </lineage>
</organism>
<dbReference type="GO" id="GO:0003746">
    <property type="term" value="F:translation elongation factor activity"/>
    <property type="evidence" value="ECO:0007669"/>
    <property type="project" value="UniProtKB-KW"/>
</dbReference>
<dbReference type="InterPro" id="IPR027417">
    <property type="entry name" value="P-loop_NTPase"/>
</dbReference>
<reference evidence="5 6" key="1">
    <citation type="journal article" date="2013" name="Nat. Commun.">
        <title>Genome analysis reveals insights into physiology and longevity of the Brandt's bat Myotis brandtii.</title>
        <authorList>
            <person name="Seim I."/>
            <person name="Fang X."/>
            <person name="Xiong Z."/>
            <person name="Lobanov A.V."/>
            <person name="Huang Z."/>
            <person name="Ma S."/>
            <person name="Feng Y."/>
            <person name="Turanov A.A."/>
            <person name="Zhu Y."/>
            <person name="Lenz T.L."/>
            <person name="Gerashchenko M.V."/>
            <person name="Fan D."/>
            <person name="Hee Yim S."/>
            <person name="Yao X."/>
            <person name="Jordan D."/>
            <person name="Xiong Y."/>
            <person name="Ma Y."/>
            <person name="Lyapunov A.N."/>
            <person name="Chen G."/>
            <person name="Kulakova O.I."/>
            <person name="Sun Y."/>
            <person name="Lee S.G."/>
            <person name="Bronson R.T."/>
            <person name="Moskalev A.A."/>
            <person name="Sunyaev S.R."/>
            <person name="Zhang G."/>
            <person name="Krogh A."/>
            <person name="Wang J."/>
            <person name="Gladyshev V.N."/>
        </authorList>
    </citation>
    <scope>NUCLEOTIDE SEQUENCE [LARGE SCALE GENOMIC DNA]</scope>
</reference>
<comment type="function">
    <text evidence="4">Catalyzes the GTP-dependent ribosomal translocation step during translation elongation. During this step, the ribosome changes from the pre-translocational (PRE) to the post-translocational (POST) state as the newly formed A-site-bound peptidyl-tRNA and P-site-bound deacylated tRNA move to the P and E sites, respectively. Catalyzes the coordinated movement of the two tRNA molecules, the mRNA and conformational changes in the ribosome.</text>
</comment>
<dbReference type="GO" id="GO:0005829">
    <property type="term" value="C:cytosol"/>
    <property type="evidence" value="ECO:0007669"/>
    <property type="project" value="TreeGrafter"/>
</dbReference>
<dbReference type="Proteomes" id="UP000052978">
    <property type="component" value="Unassembled WGS sequence"/>
</dbReference>
<evidence type="ECO:0000256" key="2">
    <source>
        <dbReference type="ARBA" id="ARBA00022490"/>
    </source>
</evidence>
<keyword evidence="3 5" id="KW-0251">Elongation factor</keyword>
<evidence type="ECO:0000256" key="4">
    <source>
        <dbReference type="ARBA" id="ARBA00024731"/>
    </source>
</evidence>
<evidence type="ECO:0000313" key="5">
    <source>
        <dbReference type="EMBL" id="EPQ02116.1"/>
    </source>
</evidence>
<protein>
    <recommendedName>
        <fullName evidence="1">Elongation factor 2</fullName>
    </recommendedName>
</protein>
<keyword evidence="6" id="KW-1185">Reference proteome</keyword>
<dbReference type="PANTHER" id="PTHR42908:SF35">
    <property type="entry name" value="ELONGATION FACTOR 2"/>
    <property type="match status" value="1"/>
</dbReference>
<dbReference type="Gene3D" id="3.40.50.300">
    <property type="entry name" value="P-loop containing nucleotide triphosphate hydrolases"/>
    <property type="match status" value="1"/>
</dbReference>
<name>S7MEK0_MYOBR</name>
<keyword evidence="2" id="KW-0963">Cytoplasm</keyword>
<dbReference type="AlphaFoldDB" id="S7MEK0"/>
<accession>S7MEK0</accession>
<dbReference type="PANTHER" id="PTHR42908">
    <property type="entry name" value="TRANSLATION ELONGATION FACTOR-RELATED"/>
    <property type="match status" value="1"/>
</dbReference>
<keyword evidence="3 5" id="KW-0648">Protein biosynthesis</keyword>
<dbReference type="GO" id="GO:0003924">
    <property type="term" value="F:GTPase activity"/>
    <property type="evidence" value="ECO:0007669"/>
    <property type="project" value="TreeGrafter"/>
</dbReference>
<dbReference type="EMBL" id="KE161180">
    <property type="protein sequence ID" value="EPQ02116.1"/>
    <property type="molecule type" value="Genomic_DNA"/>
</dbReference>
<dbReference type="GO" id="GO:0043022">
    <property type="term" value="F:ribosome binding"/>
    <property type="evidence" value="ECO:0007669"/>
    <property type="project" value="TreeGrafter"/>
</dbReference>